<comment type="caution">
    <text evidence="1">The sequence shown here is derived from an EMBL/GenBank/DDBJ whole genome shotgun (WGS) entry which is preliminary data.</text>
</comment>
<dbReference type="OrthoDB" id="5401396at2759"/>
<dbReference type="EMBL" id="JACAZI010000011">
    <property type="protein sequence ID" value="KAF7348754.1"/>
    <property type="molecule type" value="Genomic_DNA"/>
</dbReference>
<proteinExistence type="predicted"/>
<dbReference type="Proteomes" id="UP000620124">
    <property type="component" value="Unassembled WGS sequence"/>
</dbReference>
<evidence type="ECO:0000313" key="1">
    <source>
        <dbReference type="EMBL" id="KAF7348754.1"/>
    </source>
</evidence>
<dbReference type="AlphaFoldDB" id="A0A8H6XYM0"/>
<protein>
    <submittedName>
        <fullName evidence="1">Short chain dehydrogenase</fullName>
    </submittedName>
</protein>
<gene>
    <name evidence="1" type="ORF">MVEN_01394500</name>
</gene>
<reference evidence="1" key="1">
    <citation type="submission" date="2020-05" db="EMBL/GenBank/DDBJ databases">
        <title>Mycena genomes resolve the evolution of fungal bioluminescence.</title>
        <authorList>
            <person name="Tsai I.J."/>
        </authorList>
    </citation>
    <scope>NUCLEOTIDE SEQUENCE</scope>
    <source>
        <strain evidence="1">CCC161011</strain>
    </source>
</reference>
<organism evidence="1 2">
    <name type="scientific">Mycena venus</name>
    <dbReference type="NCBI Taxonomy" id="2733690"/>
    <lineage>
        <taxon>Eukaryota</taxon>
        <taxon>Fungi</taxon>
        <taxon>Dikarya</taxon>
        <taxon>Basidiomycota</taxon>
        <taxon>Agaricomycotina</taxon>
        <taxon>Agaricomycetes</taxon>
        <taxon>Agaricomycetidae</taxon>
        <taxon>Agaricales</taxon>
        <taxon>Marasmiineae</taxon>
        <taxon>Mycenaceae</taxon>
        <taxon>Mycena</taxon>
    </lineage>
</organism>
<accession>A0A8H6XYM0</accession>
<sequence>MKFNTLFVPIGAATAIAGALPGVAPASAFPPAHVDLVIDVATYMAHGGLANTAAIRRGTQEHNIVKRTPGNVYLCTEPNFTGYCVYITGAFNGGCVDLAFDLDNKVASFGPDEGQACEIRLDHGCTGNGLSNILWPGIADLRSPYGLANVVSSYHCFW</sequence>
<name>A0A8H6XYM0_9AGAR</name>
<keyword evidence="2" id="KW-1185">Reference proteome</keyword>
<evidence type="ECO:0000313" key="2">
    <source>
        <dbReference type="Proteomes" id="UP000620124"/>
    </source>
</evidence>